<dbReference type="PANTHER" id="PTHR48079">
    <property type="entry name" value="PROTEIN YEEZ"/>
    <property type="match status" value="1"/>
</dbReference>
<dbReference type="InterPro" id="IPR036291">
    <property type="entry name" value="NAD(P)-bd_dom_sf"/>
</dbReference>
<dbReference type="InterPro" id="IPR001509">
    <property type="entry name" value="Epimerase_deHydtase"/>
</dbReference>
<dbReference type="AlphaFoldDB" id="Q73Z83"/>
<accession>Q73Z83</accession>
<proteinExistence type="predicted"/>
<dbReference type="SUPFAM" id="SSF51735">
    <property type="entry name" value="NAD(P)-binding Rossmann-fold domains"/>
    <property type="match status" value="1"/>
</dbReference>
<dbReference type="eggNOG" id="COG0451">
    <property type="taxonomic scope" value="Bacteria"/>
</dbReference>
<sequence>MSHAGHSSGTRSGYVLSSANRNALHLASRGNLVHVFVTGGSGLTGPAVVSELLSAGHRVTGLARSAASADRLARLGAEPFTGSLDDLDRLREGAAAADGVIHMAIGGDSGDLSGITKRDVDAIEAMGAALAGTGKPFVSTSGTMVMAPGRVSEETDAPDPDAFAAYRIPGERACLGYAERGVRSSVIRLAPTVHGPGDYGFVAMLVATARKTGVSAYIGDGTNRWPAVHRLDAATLFRLALEKAPAGTALHGTAESGVPLRDIAEKIGRKLDLPVVSVELDDAPAHFGSAALSSVFAADVPASSARTRALLGWNPSHHTLLEDLEHGDYFTVAEGAGQG</sequence>
<dbReference type="Proteomes" id="UP000000580">
    <property type="component" value="Chromosome"/>
</dbReference>
<dbReference type="PANTHER" id="PTHR48079:SF9">
    <property type="entry name" value="PUTATIVE-RELATED"/>
    <property type="match status" value="1"/>
</dbReference>
<keyword evidence="3" id="KW-1185">Reference proteome</keyword>
<evidence type="ECO:0000313" key="2">
    <source>
        <dbReference type="EMBL" id="AAS04037.1"/>
    </source>
</evidence>
<protein>
    <recommendedName>
        <fullName evidence="1">NAD-dependent epimerase/dehydratase domain-containing protein</fullName>
    </recommendedName>
</protein>
<dbReference type="CDD" id="cd05262">
    <property type="entry name" value="SDR_a7"/>
    <property type="match status" value="1"/>
</dbReference>
<dbReference type="EMBL" id="AE016958">
    <property type="protein sequence ID" value="AAS04037.1"/>
    <property type="molecule type" value="Genomic_DNA"/>
</dbReference>
<dbReference type="KEGG" id="mpa:MAP_1720"/>
<feature type="domain" description="NAD-dependent epimerase/dehydratase" evidence="1">
    <location>
        <begin position="35"/>
        <end position="245"/>
    </location>
</feature>
<evidence type="ECO:0000259" key="1">
    <source>
        <dbReference type="Pfam" id="PF01370"/>
    </source>
</evidence>
<evidence type="ECO:0000313" key="3">
    <source>
        <dbReference type="Proteomes" id="UP000000580"/>
    </source>
</evidence>
<dbReference type="STRING" id="262316.MAP_1720"/>
<organism evidence="2 3">
    <name type="scientific">Mycolicibacterium paratuberculosis (strain ATCC BAA-968 / K-10)</name>
    <name type="common">Mycobacterium paratuberculosis</name>
    <dbReference type="NCBI Taxonomy" id="262316"/>
    <lineage>
        <taxon>Bacteria</taxon>
        <taxon>Bacillati</taxon>
        <taxon>Actinomycetota</taxon>
        <taxon>Actinomycetes</taxon>
        <taxon>Mycobacteriales</taxon>
        <taxon>Mycobacteriaceae</taxon>
        <taxon>Mycobacterium</taxon>
        <taxon>Mycobacterium avium complex (MAC)</taxon>
    </lineage>
</organism>
<dbReference type="Gene3D" id="3.40.50.720">
    <property type="entry name" value="NAD(P)-binding Rossmann-like Domain"/>
    <property type="match status" value="1"/>
</dbReference>
<dbReference type="InterPro" id="IPR051783">
    <property type="entry name" value="NAD(P)-dependent_oxidoreduct"/>
</dbReference>
<reference evidence="2 3" key="1">
    <citation type="journal article" date="2005" name="Proc. Natl. Acad. Sci. U.S.A.">
        <title>The complete genome sequence of Mycobacterium avium subspecies paratuberculosis.</title>
        <authorList>
            <person name="Li L."/>
            <person name="Bannantine J.P."/>
            <person name="Zhang Q."/>
            <person name="Amonsin A."/>
            <person name="May B.J."/>
            <person name="Alt D."/>
            <person name="Banerji N."/>
            <person name="Kanjilal S."/>
            <person name="Kapur V."/>
        </authorList>
    </citation>
    <scope>NUCLEOTIDE SEQUENCE [LARGE SCALE GENOMIC DNA]</scope>
    <source>
        <strain evidence="3">ATCC BAA-968 / K-10</strain>
    </source>
</reference>
<dbReference type="HOGENOM" id="CLU_007383_12_3_11"/>
<name>Q73Z83_MYCPA</name>
<dbReference type="GO" id="GO:0004029">
    <property type="term" value="F:aldehyde dehydrogenase (NAD+) activity"/>
    <property type="evidence" value="ECO:0007669"/>
    <property type="project" value="TreeGrafter"/>
</dbReference>
<dbReference type="GO" id="GO:0005737">
    <property type="term" value="C:cytoplasm"/>
    <property type="evidence" value="ECO:0007669"/>
    <property type="project" value="TreeGrafter"/>
</dbReference>
<dbReference type="Pfam" id="PF01370">
    <property type="entry name" value="Epimerase"/>
    <property type="match status" value="1"/>
</dbReference>
<gene>
    <name evidence="2" type="ordered locus">MAP_1720</name>
</gene>